<dbReference type="AlphaFoldDB" id="A0A376B5P1"/>
<dbReference type="Pfam" id="PF00466">
    <property type="entry name" value="Ribosomal_L10"/>
    <property type="match status" value="1"/>
</dbReference>
<dbReference type="InterPro" id="IPR001790">
    <property type="entry name" value="Ribosomal_uL10"/>
</dbReference>
<dbReference type="InterPro" id="IPR043141">
    <property type="entry name" value="Ribosomal_uL10-like_sf"/>
</dbReference>
<dbReference type="Proteomes" id="UP000262825">
    <property type="component" value="Unassembled WGS sequence"/>
</dbReference>
<dbReference type="CDD" id="cd05797">
    <property type="entry name" value="Ribosomal_L10"/>
    <property type="match status" value="1"/>
</dbReference>
<dbReference type="PANTHER" id="PTHR11560">
    <property type="entry name" value="39S RIBOSOMAL PROTEIN L10, MITOCHONDRIAL"/>
    <property type="match status" value="1"/>
</dbReference>
<evidence type="ECO:0000313" key="5">
    <source>
        <dbReference type="Proteomes" id="UP000262825"/>
    </source>
</evidence>
<dbReference type="InterPro" id="IPR047865">
    <property type="entry name" value="Ribosomal_uL10_bac_type"/>
</dbReference>
<keyword evidence="2 4" id="KW-0689">Ribosomal protein</keyword>
<evidence type="ECO:0000256" key="2">
    <source>
        <dbReference type="ARBA" id="ARBA00022980"/>
    </source>
</evidence>
<dbReference type="SUPFAM" id="SSF160369">
    <property type="entry name" value="Ribosomal protein L10-like"/>
    <property type="match status" value="1"/>
</dbReference>
<dbReference type="GO" id="GO:1990904">
    <property type="term" value="C:ribonucleoprotein complex"/>
    <property type="evidence" value="ECO:0007669"/>
    <property type="project" value="UniProtKB-KW"/>
</dbReference>
<dbReference type="EMBL" id="UFAJ01000250">
    <property type="protein sequence ID" value="SSD60005.1"/>
    <property type="molecule type" value="Genomic_DNA"/>
</dbReference>
<dbReference type="Gene3D" id="3.30.70.1730">
    <property type="match status" value="1"/>
</dbReference>
<keyword evidence="5" id="KW-1185">Reference proteome</keyword>
<evidence type="ECO:0000256" key="1">
    <source>
        <dbReference type="ARBA" id="ARBA00008889"/>
    </source>
</evidence>
<name>A0A376B5P1_9ASCO</name>
<reference evidence="5" key="1">
    <citation type="submission" date="2018-06" db="EMBL/GenBank/DDBJ databases">
        <authorList>
            <person name="Guldener U."/>
        </authorList>
    </citation>
    <scope>NUCLEOTIDE SEQUENCE [LARGE SCALE GENOMIC DNA]</scope>
    <source>
        <strain evidence="5">UTAD17</strain>
    </source>
</reference>
<accession>A0A376B5P1</accession>
<dbReference type="VEuPathDB" id="FungiDB:SCODWIG_01766"/>
<organism evidence="4 5">
    <name type="scientific">Saccharomycodes ludwigii</name>
    <dbReference type="NCBI Taxonomy" id="36035"/>
    <lineage>
        <taxon>Eukaryota</taxon>
        <taxon>Fungi</taxon>
        <taxon>Dikarya</taxon>
        <taxon>Ascomycota</taxon>
        <taxon>Saccharomycotina</taxon>
        <taxon>Saccharomycetes</taxon>
        <taxon>Saccharomycodales</taxon>
        <taxon>Saccharomycodaceae</taxon>
        <taxon>Saccharomycodes</taxon>
    </lineage>
</organism>
<dbReference type="GO" id="GO:0005840">
    <property type="term" value="C:ribosome"/>
    <property type="evidence" value="ECO:0007669"/>
    <property type="project" value="UniProtKB-KW"/>
</dbReference>
<sequence length="243" mass="27862">MLFSKNINMTKNNGIMSFVFQFCKYSTTTNTITAQRLTIKPLLSRKTLLVDTYKDLMDKSPLVLFAHYNNLNKTENKLFRDLIQKNNGKLTVLRNNLFKVYLKNSKFEDPCFKGNDKKKIFKNHPLLPLFKGPTCAISFTEVEPANVKALFTALKKHNDKLFIIGARLDNNEQVLDLDKLNEFKELPNKSALQQQLLGLLHILSGAGLVNTLEMAGTKNLYLTLKSHENHIKKSEEPETKKEE</sequence>
<proteinExistence type="inferred from homology"/>
<comment type="similarity">
    <text evidence="1">Belongs to the universal ribosomal protein uL10 family.</text>
</comment>
<evidence type="ECO:0000256" key="3">
    <source>
        <dbReference type="ARBA" id="ARBA00023274"/>
    </source>
</evidence>
<evidence type="ECO:0000313" key="4">
    <source>
        <dbReference type="EMBL" id="SSD60005.1"/>
    </source>
</evidence>
<gene>
    <name evidence="4" type="ORF">SCODWIG_01766</name>
</gene>
<keyword evidence="3" id="KW-0687">Ribonucleoprotein</keyword>
<protein>
    <submittedName>
        <fullName evidence="4">Related to 54S ribosomal protein L11, mitochondrial</fullName>
    </submittedName>
</protein>